<keyword evidence="3" id="KW-1185">Reference proteome</keyword>
<reference evidence="2 3" key="1">
    <citation type="submission" date="2019-12" db="EMBL/GenBank/DDBJ databases">
        <authorList>
            <person name="Floudas D."/>
            <person name="Bentzer J."/>
            <person name="Ahren D."/>
            <person name="Johansson T."/>
            <person name="Persson P."/>
            <person name="Tunlid A."/>
        </authorList>
    </citation>
    <scope>NUCLEOTIDE SEQUENCE [LARGE SCALE GENOMIC DNA]</scope>
    <source>
        <strain evidence="2 3">CBS 102.39</strain>
    </source>
</reference>
<organism evidence="2 3">
    <name type="scientific">Agrocybe pediades</name>
    <dbReference type="NCBI Taxonomy" id="84607"/>
    <lineage>
        <taxon>Eukaryota</taxon>
        <taxon>Fungi</taxon>
        <taxon>Dikarya</taxon>
        <taxon>Basidiomycota</taxon>
        <taxon>Agaricomycotina</taxon>
        <taxon>Agaricomycetes</taxon>
        <taxon>Agaricomycetidae</taxon>
        <taxon>Agaricales</taxon>
        <taxon>Agaricineae</taxon>
        <taxon>Strophariaceae</taxon>
        <taxon>Agrocybe</taxon>
    </lineage>
</organism>
<feature type="compositionally biased region" description="Low complexity" evidence="1">
    <location>
        <begin position="342"/>
        <end position="355"/>
    </location>
</feature>
<feature type="region of interest" description="Disordered" evidence="1">
    <location>
        <begin position="530"/>
        <end position="574"/>
    </location>
</feature>
<feature type="compositionally biased region" description="Basic and acidic residues" evidence="1">
    <location>
        <begin position="62"/>
        <end position="74"/>
    </location>
</feature>
<evidence type="ECO:0000256" key="1">
    <source>
        <dbReference type="SAM" id="MobiDB-lite"/>
    </source>
</evidence>
<feature type="compositionally biased region" description="Polar residues" evidence="1">
    <location>
        <begin position="372"/>
        <end position="391"/>
    </location>
</feature>
<gene>
    <name evidence="2" type="ORF">D9613_000786</name>
</gene>
<feature type="compositionally biased region" description="Low complexity" evidence="1">
    <location>
        <begin position="362"/>
        <end position="371"/>
    </location>
</feature>
<feature type="compositionally biased region" description="Low complexity" evidence="1">
    <location>
        <begin position="1"/>
        <end position="13"/>
    </location>
</feature>
<feature type="compositionally biased region" description="Pro residues" evidence="1">
    <location>
        <begin position="92"/>
        <end position="109"/>
    </location>
</feature>
<sequence length="574" mass="63162">MASASSSSALKSSNKLKKRRWTREQLLNHLQLIGDLGAPLPPTLPPSPPASRAASPAAGFKRKLDSSSDPDAVKRPRTTAPQDRSQSRRHPPQPTPQHEQPPPPLPPSLPIRHSAPAPQLASRSEPCEDGEVREEPAVAPQIPLGCTTDVPVPIRRPKKGKLPPAYFDALHDKYHKAGRVLKYSGDARWWSTYPPAHREYRPIPNPPPTNSLYHKHGGLIARLELLDALICFTYSIWTKEYIRRHCNTETWSTIEAFLGWCKTKWQTEEGTSDTEKAFLGLIYMIETFIQSRKLIYEVRGRLDVEMSKAHESMAKKISSAATTVIEGDPALAASFGLTGKATPMLPSPSSTTSTPVNREENASTASSSSSSNRPAQPANQASARQQPNYTGSVPFKLLPRFIRDTSTPIPAHVMSAMQGVKEPICPQTMQNMKDLTAGTLGMSWSAYSAQATLNLPLLRRCFPHTWARMMYSTLLPTEEHEPDFEDEEGELYWPDQCLTGDGIGWVCLMGKAMINEFGKAYGYKGLDGVVPKPEPKKQDDSSSNGGDHSQQRSVYSSGHSSTTLRSVASVGAPR</sequence>
<feature type="region of interest" description="Disordered" evidence="1">
    <location>
        <begin position="35"/>
        <end position="144"/>
    </location>
</feature>
<evidence type="ECO:0000313" key="2">
    <source>
        <dbReference type="EMBL" id="KAF4620621.1"/>
    </source>
</evidence>
<dbReference type="Proteomes" id="UP000521872">
    <property type="component" value="Unassembled WGS sequence"/>
</dbReference>
<feature type="compositionally biased region" description="Polar residues" evidence="1">
    <location>
        <begin position="541"/>
        <end position="566"/>
    </location>
</feature>
<dbReference type="AlphaFoldDB" id="A0A8H4VRY3"/>
<comment type="caution">
    <text evidence="2">The sequence shown here is derived from an EMBL/GenBank/DDBJ whole genome shotgun (WGS) entry which is preliminary data.</text>
</comment>
<feature type="region of interest" description="Disordered" evidence="1">
    <location>
        <begin position="1"/>
        <end position="22"/>
    </location>
</feature>
<accession>A0A8H4VRY3</accession>
<proteinExistence type="predicted"/>
<evidence type="ECO:0000313" key="3">
    <source>
        <dbReference type="Proteomes" id="UP000521872"/>
    </source>
</evidence>
<feature type="compositionally biased region" description="Pro residues" evidence="1">
    <location>
        <begin position="39"/>
        <end position="49"/>
    </location>
</feature>
<protein>
    <submittedName>
        <fullName evidence="2">Uncharacterized protein</fullName>
    </submittedName>
</protein>
<dbReference type="EMBL" id="JAACJL010000015">
    <property type="protein sequence ID" value="KAF4620621.1"/>
    <property type="molecule type" value="Genomic_DNA"/>
</dbReference>
<feature type="region of interest" description="Disordered" evidence="1">
    <location>
        <begin position="341"/>
        <end position="392"/>
    </location>
</feature>
<name>A0A8H4VRY3_9AGAR</name>